<dbReference type="InParanoid" id="B9TDL9"/>
<name>B9TDL9_RICCO</name>
<protein>
    <submittedName>
        <fullName evidence="2">Uncharacterized protein</fullName>
    </submittedName>
</protein>
<organism evidence="2 3">
    <name type="scientific">Ricinus communis</name>
    <name type="common">Castor bean</name>
    <dbReference type="NCBI Taxonomy" id="3988"/>
    <lineage>
        <taxon>Eukaryota</taxon>
        <taxon>Viridiplantae</taxon>
        <taxon>Streptophyta</taxon>
        <taxon>Embryophyta</taxon>
        <taxon>Tracheophyta</taxon>
        <taxon>Spermatophyta</taxon>
        <taxon>Magnoliopsida</taxon>
        <taxon>eudicotyledons</taxon>
        <taxon>Gunneridae</taxon>
        <taxon>Pentapetalae</taxon>
        <taxon>rosids</taxon>
        <taxon>fabids</taxon>
        <taxon>Malpighiales</taxon>
        <taxon>Euphorbiaceae</taxon>
        <taxon>Acalyphoideae</taxon>
        <taxon>Acalypheae</taxon>
        <taxon>Ricinus</taxon>
    </lineage>
</organism>
<keyword evidence="3" id="KW-1185">Reference proteome</keyword>
<sequence>MRLVARRGTAAKQHRIDLPGGEHARHGHTGALRHAAIDLVARRESRVDEQLAQAREPDLVVAARQILRGRQALARGT</sequence>
<accession>B9TDL9</accession>
<gene>
    <name evidence="2" type="ORF">RCOM_1892320</name>
</gene>
<reference evidence="3" key="1">
    <citation type="journal article" date="2010" name="Nat. Biotechnol.">
        <title>Draft genome sequence of the oilseed species Ricinus communis.</title>
        <authorList>
            <person name="Chan A.P."/>
            <person name="Crabtree J."/>
            <person name="Zhao Q."/>
            <person name="Lorenzi H."/>
            <person name="Orvis J."/>
            <person name="Puiu D."/>
            <person name="Melake-Berhan A."/>
            <person name="Jones K.M."/>
            <person name="Redman J."/>
            <person name="Chen G."/>
            <person name="Cahoon E.B."/>
            <person name="Gedil M."/>
            <person name="Stanke M."/>
            <person name="Haas B.J."/>
            <person name="Wortman J.R."/>
            <person name="Fraser-Liggett C.M."/>
            <person name="Ravel J."/>
            <person name="Rabinowicz P.D."/>
        </authorList>
    </citation>
    <scope>NUCLEOTIDE SEQUENCE [LARGE SCALE GENOMIC DNA]</scope>
    <source>
        <strain evidence="3">cv. Hale</strain>
    </source>
</reference>
<evidence type="ECO:0000313" key="2">
    <source>
        <dbReference type="EMBL" id="EEF26047.1"/>
    </source>
</evidence>
<dbReference type="Proteomes" id="UP000008311">
    <property type="component" value="Unassembled WGS sequence"/>
</dbReference>
<evidence type="ECO:0000256" key="1">
    <source>
        <dbReference type="SAM" id="MobiDB-lite"/>
    </source>
</evidence>
<dbReference type="EMBL" id="EQ978277">
    <property type="protein sequence ID" value="EEF26047.1"/>
    <property type="molecule type" value="Genomic_DNA"/>
</dbReference>
<proteinExistence type="predicted"/>
<feature type="compositionally biased region" description="Basic and acidic residues" evidence="1">
    <location>
        <begin position="14"/>
        <end position="24"/>
    </location>
</feature>
<feature type="region of interest" description="Disordered" evidence="1">
    <location>
        <begin position="1"/>
        <end position="29"/>
    </location>
</feature>
<evidence type="ECO:0000313" key="3">
    <source>
        <dbReference type="Proteomes" id="UP000008311"/>
    </source>
</evidence>
<dbReference type="AlphaFoldDB" id="B9TDL9"/>